<evidence type="ECO:0000256" key="3">
    <source>
        <dbReference type="ARBA" id="ARBA00023125"/>
    </source>
</evidence>
<evidence type="ECO:0000313" key="7">
    <source>
        <dbReference type="Proteomes" id="UP001142592"/>
    </source>
</evidence>
<dbReference type="GO" id="GO:0003700">
    <property type="term" value="F:DNA-binding transcription factor activity"/>
    <property type="evidence" value="ECO:0007669"/>
    <property type="project" value="InterPro"/>
</dbReference>
<evidence type="ECO:0000259" key="5">
    <source>
        <dbReference type="PROSITE" id="PS50931"/>
    </source>
</evidence>
<dbReference type="GO" id="GO:0000976">
    <property type="term" value="F:transcription cis-regulatory region binding"/>
    <property type="evidence" value="ECO:0007669"/>
    <property type="project" value="TreeGrafter"/>
</dbReference>
<name>A0A9X3I7Y7_9SPHI</name>
<dbReference type="PANTHER" id="PTHR30126:SF39">
    <property type="entry name" value="HTH-TYPE TRANSCRIPTIONAL REGULATOR CYSL"/>
    <property type="match status" value="1"/>
</dbReference>
<dbReference type="Gene3D" id="1.10.10.10">
    <property type="entry name" value="Winged helix-like DNA-binding domain superfamily/Winged helix DNA-binding domain"/>
    <property type="match status" value="1"/>
</dbReference>
<dbReference type="Proteomes" id="UP001142592">
    <property type="component" value="Unassembled WGS sequence"/>
</dbReference>
<accession>A0A9X3I7Y7</accession>
<evidence type="ECO:0000256" key="4">
    <source>
        <dbReference type="ARBA" id="ARBA00023163"/>
    </source>
</evidence>
<feature type="domain" description="HTH lysR-type" evidence="5">
    <location>
        <begin position="6"/>
        <end position="59"/>
    </location>
</feature>
<dbReference type="FunFam" id="1.10.10.10:FF:000001">
    <property type="entry name" value="LysR family transcriptional regulator"/>
    <property type="match status" value="1"/>
</dbReference>
<keyword evidence="2" id="KW-0805">Transcription regulation</keyword>
<dbReference type="Pfam" id="PF03466">
    <property type="entry name" value="LysR_substrate"/>
    <property type="match status" value="1"/>
</dbReference>
<dbReference type="PANTHER" id="PTHR30126">
    <property type="entry name" value="HTH-TYPE TRANSCRIPTIONAL REGULATOR"/>
    <property type="match status" value="1"/>
</dbReference>
<dbReference type="Gene3D" id="3.40.190.290">
    <property type="match status" value="1"/>
</dbReference>
<dbReference type="RefSeq" id="WP_010602090.1">
    <property type="nucleotide sequence ID" value="NZ_JAPJUH010000002.1"/>
</dbReference>
<dbReference type="AlphaFoldDB" id="A0A9X3I7Y7"/>
<dbReference type="SUPFAM" id="SSF53850">
    <property type="entry name" value="Periplasmic binding protein-like II"/>
    <property type="match status" value="1"/>
</dbReference>
<dbReference type="SUPFAM" id="SSF46785">
    <property type="entry name" value="Winged helix' DNA-binding domain"/>
    <property type="match status" value="1"/>
</dbReference>
<evidence type="ECO:0000313" key="6">
    <source>
        <dbReference type="EMBL" id="MCX3264191.1"/>
    </source>
</evidence>
<dbReference type="InterPro" id="IPR036390">
    <property type="entry name" value="WH_DNA-bd_sf"/>
</dbReference>
<dbReference type="Pfam" id="PF00126">
    <property type="entry name" value="HTH_1"/>
    <property type="match status" value="1"/>
</dbReference>
<protein>
    <submittedName>
        <fullName evidence="6">LysR family transcriptional regulator</fullName>
    </submittedName>
</protein>
<comment type="similarity">
    <text evidence="1">Belongs to the LysR transcriptional regulatory family.</text>
</comment>
<evidence type="ECO:0000256" key="1">
    <source>
        <dbReference type="ARBA" id="ARBA00009437"/>
    </source>
</evidence>
<dbReference type="InterPro" id="IPR036388">
    <property type="entry name" value="WH-like_DNA-bd_sf"/>
</dbReference>
<reference evidence="6" key="1">
    <citation type="submission" date="2022-11" db="EMBL/GenBank/DDBJ databases">
        <authorList>
            <person name="Graham C."/>
            <person name="Newman J.D."/>
        </authorList>
    </citation>
    <scope>NUCLEOTIDE SEQUENCE</scope>
    <source>
        <strain evidence="6">DSM 19486</strain>
    </source>
</reference>
<gene>
    <name evidence="6" type="ORF">OQZ29_05505</name>
</gene>
<dbReference type="PRINTS" id="PR00039">
    <property type="entry name" value="HTHLYSR"/>
</dbReference>
<dbReference type="InterPro" id="IPR005119">
    <property type="entry name" value="LysR_subst-bd"/>
</dbReference>
<keyword evidence="7" id="KW-1185">Reference proteome</keyword>
<keyword evidence="3" id="KW-0238">DNA-binding</keyword>
<comment type="caution">
    <text evidence="6">The sequence shown here is derived from an EMBL/GenBank/DDBJ whole genome shotgun (WGS) entry which is preliminary data.</text>
</comment>
<dbReference type="EMBL" id="JAPJUH010000002">
    <property type="protein sequence ID" value="MCX3264191.1"/>
    <property type="molecule type" value="Genomic_DNA"/>
</dbReference>
<proteinExistence type="inferred from homology"/>
<organism evidence="6 7">
    <name type="scientific">Pedobacter agri</name>
    <dbReference type="NCBI Taxonomy" id="454586"/>
    <lineage>
        <taxon>Bacteria</taxon>
        <taxon>Pseudomonadati</taxon>
        <taxon>Bacteroidota</taxon>
        <taxon>Sphingobacteriia</taxon>
        <taxon>Sphingobacteriales</taxon>
        <taxon>Sphingobacteriaceae</taxon>
        <taxon>Pedobacter</taxon>
    </lineage>
</organism>
<dbReference type="InterPro" id="IPR000847">
    <property type="entry name" value="LysR_HTH_N"/>
</dbReference>
<dbReference type="PROSITE" id="PS50931">
    <property type="entry name" value="HTH_LYSR"/>
    <property type="match status" value="1"/>
</dbReference>
<keyword evidence="4" id="KW-0804">Transcription</keyword>
<sequence>MFDFRLKVFHTVAKRLNFTKAAAELFISQPAVTKHIKELEEHYKVNLFERSGNSKISLTNSGEQLLAYADRLLAIYRDLEFDMNLGREQQSGAISIGASTTLSQYILPSLLADFHQRFENVRISMLSGNTEDIEGALLAKEIEIAFIEGISKNPQLQYSPFLTDEIVLVCPAHFTRFKKESITLEELKDFPLVLREPGSGTLEVISHQLKSSGIRLNELRIEMHLGSTEGIKSYLAKRDCLAFVSVHAIVKELREKSLRIIDIQGFEIIRPLQLAHVHGQVSGLPALLIKMAEKFRHEI</sequence>
<evidence type="ECO:0000256" key="2">
    <source>
        <dbReference type="ARBA" id="ARBA00023015"/>
    </source>
</evidence>